<comment type="caution">
    <text evidence="2">The sequence shown here is derived from an EMBL/GenBank/DDBJ whole genome shotgun (WGS) entry which is preliminary data.</text>
</comment>
<dbReference type="EMBL" id="JAGFBS010000001">
    <property type="protein sequence ID" value="KAG6381708.1"/>
    <property type="molecule type" value="Genomic_DNA"/>
</dbReference>
<proteinExistence type="predicted"/>
<feature type="compositionally biased region" description="Polar residues" evidence="1">
    <location>
        <begin position="50"/>
        <end position="64"/>
    </location>
</feature>
<dbReference type="OrthoDB" id="3268830at2759"/>
<evidence type="ECO:0000313" key="3">
    <source>
        <dbReference type="Proteomes" id="UP000683000"/>
    </source>
</evidence>
<reference evidence="2" key="1">
    <citation type="submission" date="2021-03" db="EMBL/GenBank/DDBJ databases">
        <title>Evolutionary innovations through gain and loss of genes in the ectomycorrhizal Boletales.</title>
        <authorList>
            <person name="Wu G."/>
            <person name="Miyauchi S."/>
            <person name="Morin E."/>
            <person name="Yang Z.-L."/>
            <person name="Xu J."/>
            <person name="Martin F.M."/>
        </authorList>
    </citation>
    <scope>NUCLEOTIDE SEQUENCE</scope>
    <source>
        <strain evidence="2">BR01</strain>
    </source>
</reference>
<feature type="region of interest" description="Disordered" evidence="1">
    <location>
        <begin position="43"/>
        <end position="95"/>
    </location>
</feature>
<accession>A0A8I3AFN6</accession>
<sequence>MAEVHGPLFVTCKRCSSRIKLSPKSSYDPFHWMKHRERCLRKPVGVYTSPAKQSPASSSNTDGDNATPPPLTPDDDRPAASGVFRDRSLSPTDDLDLSTKLAHVPLVERWQTWKWSELRPPTWITDYHVASVSNDQEDYADDHDDSLTELRFSAPRFTLHPGTRNQDTTPLSA</sequence>
<organism evidence="2 3">
    <name type="scientific">Boletus reticuloceps</name>
    <dbReference type="NCBI Taxonomy" id="495285"/>
    <lineage>
        <taxon>Eukaryota</taxon>
        <taxon>Fungi</taxon>
        <taxon>Dikarya</taxon>
        <taxon>Basidiomycota</taxon>
        <taxon>Agaricomycotina</taxon>
        <taxon>Agaricomycetes</taxon>
        <taxon>Agaricomycetidae</taxon>
        <taxon>Boletales</taxon>
        <taxon>Boletineae</taxon>
        <taxon>Boletaceae</taxon>
        <taxon>Boletoideae</taxon>
        <taxon>Boletus</taxon>
    </lineage>
</organism>
<protein>
    <submittedName>
        <fullName evidence="2">Uncharacterized protein</fullName>
    </submittedName>
</protein>
<dbReference type="AlphaFoldDB" id="A0A8I3AFN6"/>
<feature type="compositionally biased region" description="Basic and acidic residues" evidence="1">
    <location>
        <begin position="74"/>
        <end position="88"/>
    </location>
</feature>
<evidence type="ECO:0000313" key="2">
    <source>
        <dbReference type="EMBL" id="KAG6381708.1"/>
    </source>
</evidence>
<name>A0A8I3AFN6_9AGAM</name>
<keyword evidence="3" id="KW-1185">Reference proteome</keyword>
<gene>
    <name evidence="2" type="ORF">JVT61DRAFT_310</name>
</gene>
<evidence type="ECO:0000256" key="1">
    <source>
        <dbReference type="SAM" id="MobiDB-lite"/>
    </source>
</evidence>
<dbReference type="Proteomes" id="UP000683000">
    <property type="component" value="Unassembled WGS sequence"/>
</dbReference>